<dbReference type="PANTHER" id="PTHR33434:SF2">
    <property type="entry name" value="FATTY ACID-BINDING PROTEIN TM_1468"/>
    <property type="match status" value="1"/>
</dbReference>
<organism evidence="3 4">
    <name type="scientific">Jeotgalicoccus meleagridis</name>
    <dbReference type="NCBI Taxonomy" id="2759181"/>
    <lineage>
        <taxon>Bacteria</taxon>
        <taxon>Bacillati</taxon>
        <taxon>Bacillota</taxon>
        <taxon>Bacilli</taxon>
        <taxon>Bacillales</taxon>
        <taxon>Staphylococcaceae</taxon>
        <taxon>Jeotgalicoccus</taxon>
    </lineage>
</organism>
<dbReference type="InterPro" id="IPR003797">
    <property type="entry name" value="DegV"/>
</dbReference>
<dbReference type="InterPro" id="IPR043168">
    <property type="entry name" value="DegV_C"/>
</dbReference>
<comment type="caution">
    <text evidence="3">The sequence shown here is derived from an EMBL/GenBank/DDBJ whole genome shotgun (WGS) entry which is preliminary data.</text>
</comment>
<dbReference type="RefSeq" id="WP_185124706.1">
    <property type="nucleotide sequence ID" value="NZ_CAJEWD010000003.1"/>
</dbReference>
<keyword evidence="2" id="KW-0446">Lipid-binding</keyword>
<evidence type="ECO:0000313" key="3">
    <source>
        <dbReference type="EMBL" id="CAD2071134.1"/>
    </source>
</evidence>
<dbReference type="EMBL" id="CAJEWD010000003">
    <property type="protein sequence ID" value="CAD2071134.1"/>
    <property type="molecule type" value="Genomic_DNA"/>
</dbReference>
<dbReference type="GO" id="GO:0008289">
    <property type="term" value="F:lipid binding"/>
    <property type="evidence" value="ECO:0007669"/>
    <property type="project" value="UniProtKB-KW"/>
</dbReference>
<evidence type="ECO:0000256" key="2">
    <source>
        <dbReference type="ARBA" id="ARBA00023121"/>
    </source>
</evidence>
<dbReference type="Gene3D" id="3.40.50.10170">
    <property type="match status" value="1"/>
</dbReference>
<proteinExistence type="predicted"/>
<dbReference type="Proteomes" id="UP000589351">
    <property type="component" value="Unassembled WGS sequence"/>
</dbReference>
<dbReference type="Gene3D" id="3.30.1180.10">
    <property type="match status" value="1"/>
</dbReference>
<accession>A0A6V7R246</accession>
<sequence>MKIAYIVDSTASLSDDLRNHSDVYQVHLSVTFSDGSIFKDTTDEDQLKSFYRRLANEKEIPKSSQPQIGEYYDVLDEIINKGYDTVIAIHIGSKISGTYQSAKMVLEEYAEEGKISYHLIDSEGTSFIIEHLLSETIKLIESGEDVETTVAEIRDLVKDTKIYLAVDDLNYLVKGGRLGAGSAFIGSLFKIKPIVHFTDGGQVKPFDKVRTNSRVIKLWENLIEEAMERFNGKIKIAIAHGDIAEEAEQLKQRFENLYPGISCRVGYLTPALGVHGGIGSKGLGIFRSIDKK</sequence>
<dbReference type="Pfam" id="PF02645">
    <property type="entry name" value="DegV"/>
    <property type="match status" value="1"/>
</dbReference>
<comment type="function">
    <text evidence="1">May bind long-chain fatty acids, such as palmitate, and may play a role in lipid transport or fatty acid metabolism.</text>
</comment>
<dbReference type="PANTHER" id="PTHR33434">
    <property type="entry name" value="DEGV DOMAIN-CONTAINING PROTEIN DR_1986-RELATED"/>
    <property type="match status" value="1"/>
</dbReference>
<evidence type="ECO:0000256" key="1">
    <source>
        <dbReference type="ARBA" id="ARBA00003238"/>
    </source>
</evidence>
<dbReference type="AlphaFoldDB" id="A0A6V7R246"/>
<dbReference type="PROSITE" id="PS51482">
    <property type="entry name" value="DEGV"/>
    <property type="match status" value="1"/>
</dbReference>
<dbReference type="NCBIfam" id="TIGR00762">
    <property type="entry name" value="DegV"/>
    <property type="match status" value="1"/>
</dbReference>
<dbReference type="InterPro" id="IPR050270">
    <property type="entry name" value="DegV_domain_contain"/>
</dbReference>
<evidence type="ECO:0000313" key="4">
    <source>
        <dbReference type="Proteomes" id="UP000589351"/>
    </source>
</evidence>
<keyword evidence="4" id="KW-1185">Reference proteome</keyword>
<protein>
    <submittedName>
        <fullName evidence="3">DegV domain-containing protein</fullName>
    </submittedName>
</protein>
<gene>
    <name evidence="3" type="ORF">JEODO184_00140</name>
</gene>
<name>A0A6V7R246_9STAP</name>
<reference evidence="3 4" key="1">
    <citation type="submission" date="2020-07" db="EMBL/GenBank/DDBJ databases">
        <authorList>
            <person name="Criscuolo A."/>
        </authorList>
    </citation>
    <scope>NUCLEOTIDE SEQUENCE [LARGE SCALE GENOMIC DNA]</scope>
    <source>
        <strain evidence="3">CIP111649</strain>
    </source>
</reference>
<dbReference type="SUPFAM" id="SSF82549">
    <property type="entry name" value="DAK1/DegV-like"/>
    <property type="match status" value="1"/>
</dbReference>